<evidence type="ECO:0000256" key="1">
    <source>
        <dbReference type="SAM" id="MobiDB-lite"/>
    </source>
</evidence>
<feature type="region of interest" description="Disordered" evidence="1">
    <location>
        <begin position="1"/>
        <end position="153"/>
    </location>
</feature>
<feature type="compositionally biased region" description="Basic and acidic residues" evidence="1">
    <location>
        <begin position="84"/>
        <end position="95"/>
    </location>
</feature>
<sequence>MGVKRALPPLERRNQQKKKKTQTTSNPTPTLRSPMTVPDAAIGGGRTSPLPLPSGVIHRLPLGINETREAAESEPRKKRRKEKQKMGSDDGEQIRTRGGNAKLEAKRSREEGSRNRGSAYRAKRSRESDGERENSEGKFRKSPEMDSVFSRSPPVKVKCLRDCF</sequence>
<protein>
    <submittedName>
        <fullName evidence="2">Uncharacterized protein</fullName>
    </submittedName>
</protein>
<proteinExistence type="predicted"/>
<dbReference type="Gramene" id="KCW52630">
    <property type="protein sequence ID" value="KCW52630"/>
    <property type="gene ID" value="EUGRSUZ_J02001"/>
</dbReference>
<reference evidence="2" key="1">
    <citation type="submission" date="2013-07" db="EMBL/GenBank/DDBJ databases">
        <title>The genome of Eucalyptus grandis.</title>
        <authorList>
            <person name="Schmutz J."/>
            <person name="Hayes R."/>
            <person name="Myburg A."/>
            <person name="Tuskan G."/>
            <person name="Grattapaglia D."/>
            <person name="Rokhsar D.S."/>
        </authorList>
    </citation>
    <scope>NUCLEOTIDE SEQUENCE</scope>
    <source>
        <tissue evidence="2">Leaf extractions</tissue>
    </source>
</reference>
<name>A0A059AGW5_EUCGR</name>
<feature type="compositionally biased region" description="Basic and acidic residues" evidence="1">
    <location>
        <begin position="125"/>
        <end position="144"/>
    </location>
</feature>
<organism evidence="2">
    <name type="scientific">Eucalyptus grandis</name>
    <name type="common">Flooded gum</name>
    <dbReference type="NCBI Taxonomy" id="71139"/>
    <lineage>
        <taxon>Eukaryota</taxon>
        <taxon>Viridiplantae</taxon>
        <taxon>Streptophyta</taxon>
        <taxon>Embryophyta</taxon>
        <taxon>Tracheophyta</taxon>
        <taxon>Spermatophyta</taxon>
        <taxon>Magnoliopsida</taxon>
        <taxon>eudicotyledons</taxon>
        <taxon>Gunneridae</taxon>
        <taxon>Pentapetalae</taxon>
        <taxon>rosids</taxon>
        <taxon>malvids</taxon>
        <taxon>Myrtales</taxon>
        <taxon>Myrtaceae</taxon>
        <taxon>Myrtoideae</taxon>
        <taxon>Eucalypteae</taxon>
        <taxon>Eucalyptus</taxon>
    </lineage>
</organism>
<feature type="compositionally biased region" description="Basic and acidic residues" evidence="1">
    <location>
        <begin position="103"/>
        <end position="114"/>
    </location>
</feature>
<evidence type="ECO:0000313" key="2">
    <source>
        <dbReference type="EMBL" id="KCW52630.1"/>
    </source>
</evidence>
<accession>A0A059AGW5</accession>
<dbReference type="AlphaFoldDB" id="A0A059AGW5"/>
<dbReference type="InParanoid" id="A0A059AGW5"/>
<dbReference type="EMBL" id="KK198762">
    <property type="protein sequence ID" value="KCW52630.1"/>
    <property type="molecule type" value="Genomic_DNA"/>
</dbReference>
<gene>
    <name evidence="2" type="ORF">EUGRSUZ_J02001</name>
</gene>
<feature type="compositionally biased region" description="Basic and acidic residues" evidence="1">
    <location>
        <begin position="66"/>
        <end position="75"/>
    </location>
</feature>